<sequence>MGRKRRHTLVESLPERPSKRRDFSEQDKVLAKIYDNLADEVNVVRIQAAKSLLQQLQPPTSSAEDIQKALGRLIRGLCSGRKAARAGFFTALTELLRHIYVDPGIASFPLTIKDIIKLGTELTQPEGKVSGQEKRDYILGRVAGCSAIIESSILVRPRIAVKEWTKVLDLLCKIARDKDWIREACLKVLYDTACTLAADENSSKIGALILESLDKHNRINCPEAIAIWLALQDRTNMAWTDYPGSAWYGRDPLHRKNWSTLAKIAKYNSADGTVKGGSSQPKASFAWDVVIMAYLKRLETGDKMPPSRSPARTDFSEFCIKLIDDNLFGDATTTERKSWGFQIVSHIIPKVPDWALEYILGRNFMQTLLNQRADTERLLHVAAERPLEAIKSRVKADPSTAPFFLQRLLFEWESPNFDQRTKSRIVEDIISLTSEDSLITVSEMFFKRLSRPDLQVNIEFVETYRQHVADKFVALIRNHTNYLTEQNQLQGWVMFVLATLARAAFLSPRDDANEEDIPEPPFTDATRVMIKTRLNGCMNKIMTSNPTAMNLCALTDVEPKGIEKSPLCFEVDSDLEDDLREAFGNLKQIRKESARSKGQRREVLQSFELLLSLTIKQVLEREEEAPSLLSDLRQCWSKLSKNEGGDNSQEFLLLVEVLLGYLSKQSALLRKISETVFESLAPHLHEECLQSLIEILEKPESLAGQQQLFDDNADGLGNQESSPDSSDMSDVEVVDGPEDLGEAAAEDAEVDGSSVNDSDLSDVEMGDDGVDEEELLKLDAVLAKTLGTMMPGEQADADSESDDEDMDDDQMMALEPALAKIFKERRDATSKKQDRKEAKERMINFKNRALDLVAIYTKKEHANPLALGLILPLLDLIGSSSSQQLAEKAFKILKTYFDSCKGKDLPVPTDMEAAWALLEGIHDSAGRYPAKMYGSACSRASLFVAKVLVALDEDNYDRVADIYGNTQKQWHRSKDSKVQTAMFIEWISWSSNTRR</sequence>
<accession>A0A9P4IIR2</accession>
<dbReference type="Proteomes" id="UP000799772">
    <property type="component" value="Unassembled WGS sequence"/>
</dbReference>
<dbReference type="Pfam" id="PF04931">
    <property type="entry name" value="DNA_pol_phi"/>
    <property type="match status" value="1"/>
</dbReference>
<protein>
    <recommendedName>
        <fullName evidence="7">DNA polymerase V</fullName>
    </recommendedName>
</protein>
<gene>
    <name evidence="5" type="ORF">NA57DRAFT_33871</name>
</gene>
<evidence type="ECO:0000256" key="2">
    <source>
        <dbReference type="ARBA" id="ARBA00006809"/>
    </source>
</evidence>
<evidence type="ECO:0000313" key="6">
    <source>
        <dbReference type="Proteomes" id="UP000799772"/>
    </source>
</evidence>
<name>A0A9P4IIR2_9PEZI</name>
<feature type="compositionally biased region" description="Acidic residues" evidence="4">
    <location>
        <begin position="759"/>
        <end position="768"/>
    </location>
</feature>
<reference evidence="5" key="1">
    <citation type="journal article" date="2020" name="Stud. Mycol.">
        <title>101 Dothideomycetes genomes: a test case for predicting lifestyles and emergence of pathogens.</title>
        <authorList>
            <person name="Haridas S."/>
            <person name="Albert R."/>
            <person name="Binder M."/>
            <person name="Bloem J."/>
            <person name="Labutti K."/>
            <person name="Salamov A."/>
            <person name="Andreopoulos B."/>
            <person name="Baker S."/>
            <person name="Barry K."/>
            <person name="Bills G."/>
            <person name="Bluhm B."/>
            <person name="Cannon C."/>
            <person name="Castanera R."/>
            <person name="Culley D."/>
            <person name="Daum C."/>
            <person name="Ezra D."/>
            <person name="Gonzalez J."/>
            <person name="Henrissat B."/>
            <person name="Kuo A."/>
            <person name="Liang C."/>
            <person name="Lipzen A."/>
            <person name="Lutzoni F."/>
            <person name="Magnuson J."/>
            <person name="Mondo S."/>
            <person name="Nolan M."/>
            <person name="Ohm R."/>
            <person name="Pangilinan J."/>
            <person name="Park H.-J."/>
            <person name="Ramirez L."/>
            <person name="Alfaro M."/>
            <person name="Sun H."/>
            <person name="Tritt A."/>
            <person name="Yoshinaga Y."/>
            <person name="Zwiers L.-H."/>
            <person name="Turgeon B."/>
            <person name="Goodwin S."/>
            <person name="Spatafora J."/>
            <person name="Crous P."/>
            <person name="Grigoriev I."/>
        </authorList>
    </citation>
    <scope>NUCLEOTIDE SEQUENCE</scope>
    <source>
        <strain evidence="5">CBS 133067</strain>
    </source>
</reference>
<dbReference type="InterPro" id="IPR007015">
    <property type="entry name" value="DNA_pol_V/MYBBP1A"/>
</dbReference>
<evidence type="ECO:0000256" key="3">
    <source>
        <dbReference type="ARBA" id="ARBA00023242"/>
    </source>
</evidence>
<comment type="similarity">
    <text evidence="2">Belongs to the MYBBP1A family.</text>
</comment>
<dbReference type="InterPro" id="IPR016024">
    <property type="entry name" value="ARM-type_fold"/>
</dbReference>
<evidence type="ECO:0000256" key="1">
    <source>
        <dbReference type="ARBA" id="ARBA00004123"/>
    </source>
</evidence>
<keyword evidence="3" id="KW-0539">Nucleus</keyword>
<organism evidence="5 6">
    <name type="scientific">Rhizodiscina lignyota</name>
    <dbReference type="NCBI Taxonomy" id="1504668"/>
    <lineage>
        <taxon>Eukaryota</taxon>
        <taxon>Fungi</taxon>
        <taxon>Dikarya</taxon>
        <taxon>Ascomycota</taxon>
        <taxon>Pezizomycotina</taxon>
        <taxon>Dothideomycetes</taxon>
        <taxon>Pleosporomycetidae</taxon>
        <taxon>Aulographales</taxon>
        <taxon>Rhizodiscinaceae</taxon>
        <taxon>Rhizodiscina</taxon>
    </lineage>
</organism>
<dbReference type="OrthoDB" id="342531at2759"/>
<dbReference type="EMBL" id="ML978123">
    <property type="protein sequence ID" value="KAF2101864.1"/>
    <property type="molecule type" value="Genomic_DNA"/>
</dbReference>
<dbReference type="SUPFAM" id="SSF48371">
    <property type="entry name" value="ARM repeat"/>
    <property type="match status" value="1"/>
</dbReference>
<dbReference type="GO" id="GO:0006355">
    <property type="term" value="P:regulation of DNA-templated transcription"/>
    <property type="evidence" value="ECO:0007669"/>
    <property type="project" value="InterPro"/>
</dbReference>
<dbReference type="GO" id="GO:0000182">
    <property type="term" value="F:rDNA binding"/>
    <property type="evidence" value="ECO:0007669"/>
    <property type="project" value="TreeGrafter"/>
</dbReference>
<evidence type="ECO:0000313" key="5">
    <source>
        <dbReference type="EMBL" id="KAF2101864.1"/>
    </source>
</evidence>
<feature type="region of interest" description="Disordered" evidence="4">
    <location>
        <begin position="1"/>
        <end position="21"/>
    </location>
</feature>
<feature type="compositionally biased region" description="Acidic residues" evidence="4">
    <location>
        <begin position="727"/>
        <end position="750"/>
    </location>
</feature>
<keyword evidence="6" id="KW-1185">Reference proteome</keyword>
<dbReference type="GO" id="GO:0005730">
    <property type="term" value="C:nucleolus"/>
    <property type="evidence" value="ECO:0007669"/>
    <property type="project" value="InterPro"/>
</dbReference>
<comment type="caution">
    <text evidence="5">The sequence shown here is derived from an EMBL/GenBank/DDBJ whole genome shotgun (WGS) entry which is preliminary data.</text>
</comment>
<dbReference type="PANTHER" id="PTHR13213">
    <property type="entry name" value="MYB-BINDING PROTEIN 1A FAMILY MEMBER"/>
    <property type="match status" value="1"/>
</dbReference>
<feature type="region of interest" description="Disordered" evidence="4">
    <location>
        <begin position="710"/>
        <end position="768"/>
    </location>
</feature>
<evidence type="ECO:0000256" key="4">
    <source>
        <dbReference type="SAM" id="MobiDB-lite"/>
    </source>
</evidence>
<evidence type="ECO:0008006" key="7">
    <source>
        <dbReference type="Google" id="ProtNLM"/>
    </source>
</evidence>
<dbReference type="PANTHER" id="PTHR13213:SF2">
    <property type="entry name" value="MYB-BINDING PROTEIN 1A"/>
    <property type="match status" value="1"/>
</dbReference>
<comment type="subcellular location">
    <subcellularLocation>
        <location evidence="1">Nucleus</location>
    </subcellularLocation>
</comment>
<proteinExistence type="inferred from homology"/>
<dbReference type="AlphaFoldDB" id="A0A9P4IIR2"/>